<proteinExistence type="predicted"/>
<evidence type="ECO:0000313" key="1">
    <source>
        <dbReference type="EMBL" id="MPM44115.1"/>
    </source>
</evidence>
<dbReference type="AlphaFoldDB" id="A0A644ZTA3"/>
<gene>
    <name evidence="1" type="ORF">SDC9_90793</name>
</gene>
<organism evidence="1">
    <name type="scientific">bioreactor metagenome</name>
    <dbReference type="NCBI Taxonomy" id="1076179"/>
    <lineage>
        <taxon>unclassified sequences</taxon>
        <taxon>metagenomes</taxon>
        <taxon>ecological metagenomes</taxon>
    </lineage>
</organism>
<sequence>MTKKEIALRSLQNKTDEEKLEILANKYNLNWSIPDGDCKIWFAKVFTYCTADELEDEINFFLFLVSILACILNLCFREEDTVFLGCTCPRGSKQAILYYSLKRRD</sequence>
<reference evidence="1" key="1">
    <citation type="submission" date="2019-08" db="EMBL/GenBank/DDBJ databases">
        <authorList>
            <person name="Kucharzyk K."/>
            <person name="Murdoch R.W."/>
            <person name="Higgins S."/>
            <person name="Loffler F."/>
        </authorList>
    </citation>
    <scope>NUCLEOTIDE SEQUENCE</scope>
</reference>
<comment type="caution">
    <text evidence="1">The sequence shown here is derived from an EMBL/GenBank/DDBJ whole genome shotgun (WGS) entry which is preliminary data.</text>
</comment>
<accession>A0A644ZTA3</accession>
<name>A0A644ZTA3_9ZZZZ</name>
<protein>
    <submittedName>
        <fullName evidence="1">Uncharacterized protein</fullName>
    </submittedName>
</protein>
<dbReference type="EMBL" id="VSSQ01010356">
    <property type="protein sequence ID" value="MPM44115.1"/>
    <property type="molecule type" value="Genomic_DNA"/>
</dbReference>